<accession>A0AA39Q9A1</accession>
<name>A0AA39Q9A1_9AGAR</name>
<reference evidence="1" key="1">
    <citation type="submission" date="2023-06" db="EMBL/GenBank/DDBJ databases">
        <authorList>
            <consortium name="Lawrence Berkeley National Laboratory"/>
            <person name="Ahrendt S."/>
            <person name="Sahu N."/>
            <person name="Indic B."/>
            <person name="Wong-Bajracharya J."/>
            <person name="Merenyi Z."/>
            <person name="Ke H.-M."/>
            <person name="Monk M."/>
            <person name="Kocsube S."/>
            <person name="Drula E."/>
            <person name="Lipzen A."/>
            <person name="Balint B."/>
            <person name="Henrissat B."/>
            <person name="Andreopoulos B."/>
            <person name="Martin F.M."/>
            <person name="Harder C.B."/>
            <person name="Rigling D."/>
            <person name="Ford K.L."/>
            <person name="Foster G.D."/>
            <person name="Pangilinan J."/>
            <person name="Papanicolaou A."/>
            <person name="Barry K."/>
            <person name="LaButti K."/>
            <person name="Viragh M."/>
            <person name="Koriabine M."/>
            <person name="Yan M."/>
            <person name="Riley R."/>
            <person name="Champramary S."/>
            <person name="Plett K.L."/>
            <person name="Tsai I.J."/>
            <person name="Slot J."/>
            <person name="Sipos G."/>
            <person name="Plett J."/>
            <person name="Nagy L.G."/>
            <person name="Grigoriev I.V."/>
        </authorList>
    </citation>
    <scope>NUCLEOTIDE SEQUENCE</scope>
    <source>
        <strain evidence="1">HWK02</strain>
    </source>
</reference>
<comment type="caution">
    <text evidence="1">The sequence shown here is derived from an EMBL/GenBank/DDBJ whole genome shotgun (WGS) entry which is preliminary data.</text>
</comment>
<organism evidence="1 2">
    <name type="scientific">Armillaria luteobubalina</name>
    <dbReference type="NCBI Taxonomy" id="153913"/>
    <lineage>
        <taxon>Eukaryota</taxon>
        <taxon>Fungi</taxon>
        <taxon>Dikarya</taxon>
        <taxon>Basidiomycota</taxon>
        <taxon>Agaricomycotina</taxon>
        <taxon>Agaricomycetes</taxon>
        <taxon>Agaricomycetidae</taxon>
        <taxon>Agaricales</taxon>
        <taxon>Marasmiineae</taxon>
        <taxon>Physalacriaceae</taxon>
        <taxon>Armillaria</taxon>
    </lineage>
</organism>
<dbReference type="AlphaFoldDB" id="A0AA39Q9A1"/>
<evidence type="ECO:0000313" key="2">
    <source>
        <dbReference type="Proteomes" id="UP001175228"/>
    </source>
</evidence>
<proteinExistence type="predicted"/>
<dbReference type="Proteomes" id="UP001175228">
    <property type="component" value="Unassembled WGS sequence"/>
</dbReference>
<protein>
    <submittedName>
        <fullName evidence="1">Uncharacterized protein</fullName>
    </submittedName>
</protein>
<keyword evidence="2" id="KW-1185">Reference proteome</keyword>
<dbReference type="EMBL" id="JAUEPU010000013">
    <property type="protein sequence ID" value="KAK0497524.1"/>
    <property type="molecule type" value="Genomic_DNA"/>
</dbReference>
<gene>
    <name evidence="1" type="ORF">EDD18DRAFT_1162665</name>
</gene>
<sequence length="143" mass="16161">MYMTCIITALSAFVFGMSFWERDNLMYSFMLWEIMDATASALNLILADCTTIWRCWVVWAHGFWKAITLPIFLLSEIACRGNLALHQFTVSSNDEAVTKWALVTVATMFYAPSLSSHASFMFSVDIEALWTVSGLTIALSRFS</sequence>
<evidence type="ECO:0000313" key="1">
    <source>
        <dbReference type="EMBL" id="KAK0497524.1"/>
    </source>
</evidence>